<sequence>MMILLPPSEGKTAPQTGSPLDFNELLFPELSGERRTLIQELQVVSSLAGAHEILKVGKTLTDEITANQHLLDAPTAPAWQVYTGVLYDALDYGTLKGIDEDVTLVFSALFGVTRLSDRIPTYRFPATAKLPGIGNTGTWWRERLTDQMADFATGPIIDCRSSSYKPFWKTPPLRTVTIDVFQRVNGELKVVSHWAKQARGFVARHLLQAQANQPLGSIDQVADSVSEIYEVEMVPPTTRKPASLRIVLN</sequence>
<evidence type="ECO:0000313" key="1">
    <source>
        <dbReference type="EMBL" id="MDR7346966.1"/>
    </source>
</evidence>
<name>A0ABU2B103_9MICC</name>
<organism evidence="1 2">
    <name type="scientific">Enteractinococcus fodinae</name>
    <dbReference type="NCBI Taxonomy" id="684663"/>
    <lineage>
        <taxon>Bacteria</taxon>
        <taxon>Bacillati</taxon>
        <taxon>Actinomycetota</taxon>
        <taxon>Actinomycetes</taxon>
        <taxon>Micrococcales</taxon>
        <taxon>Micrococcaceae</taxon>
    </lineage>
</organism>
<dbReference type="RefSeq" id="WP_310172583.1">
    <property type="nucleotide sequence ID" value="NZ_BAABHE010000002.1"/>
</dbReference>
<gene>
    <name evidence="1" type="ORF">J2S62_001223</name>
</gene>
<reference evidence="1 2" key="1">
    <citation type="submission" date="2023-07" db="EMBL/GenBank/DDBJ databases">
        <title>Sequencing the genomes of 1000 actinobacteria strains.</title>
        <authorList>
            <person name="Klenk H.-P."/>
        </authorList>
    </citation>
    <scope>NUCLEOTIDE SEQUENCE [LARGE SCALE GENOMIC DNA]</scope>
    <source>
        <strain evidence="1 2">DSM 22966</strain>
    </source>
</reference>
<evidence type="ECO:0000313" key="2">
    <source>
        <dbReference type="Proteomes" id="UP001183794"/>
    </source>
</evidence>
<dbReference type="PANTHER" id="PTHR30283:SF4">
    <property type="entry name" value="PEROXIDE STRESS RESISTANCE PROTEIN YAAA"/>
    <property type="match status" value="1"/>
</dbReference>
<dbReference type="PANTHER" id="PTHR30283">
    <property type="entry name" value="PEROXIDE STRESS RESPONSE PROTEIN YAAA"/>
    <property type="match status" value="1"/>
</dbReference>
<dbReference type="InterPro" id="IPR005583">
    <property type="entry name" value="YaaA"/>
</dbReference>
<dbReference type="Pfam" id="PF03883">
    <property type="entry name" value="H2O2_YaaD"/>
    <property type="match status" value="1"/>
</dbReference>
<protein>
    <submittedName>
        <fullName evidence="1">Cytoplasmic iron level regulating protein YaaA (DUF328/UPF0246 family)</fullName>
    </submittedName>
</protein>
<comment type="caution">
    <text evidence="1">The sequence shown here is derived from an EMBL/GenBank/DDBJ whole genome shotgun (WGS) entry which is preliminary data.</text>
</comment>
<proteinExistence type="predicted"/>
<keyword evidence="2" id="KW-1185">Reference proteome</keyword>
<dbReference type="EMBL" id="JAVDYJ010000001">
    <property type="protein sequence ID" value="MDR7346966.1"/>
    <property type="molecule type" value="Genomic_DNA"/>
</dbReference>
<accession>A0ABU2B103</accession>
<dbReference type="Proteomes" id="UP001183794">
    <property type="component" value="Unassembled WGS sequence"/>
</dbReference>